<feature type="domain" description="HTH araC/xylS-type" evidence="4">
    <location>
        <begin position="193"/>
        <end position="290"/>
    </location>
</feature>
<evidence type="ECO:0000259" key="4">
    <source>
        <dbReference type="PROSITE" id="PS01124"/>
    </source>
</evidence>
<keyword evidence="1" id="KW-0805">Transcription regulation</keyword>
<keyword evidence="3" id="KW-0804">Transcription</keyword>
<name>A0A7W4PCM8_9PROT</name>
<dbReference type="Proteomes" id="UP000555756">
    <property type="component" value="Unassembled WGS sequence"/>
</dbReference>
<dbReference type="GO" id="GO:0043565">
    <property type="term" value="F:sequence-specific DNA binding"/>
    <property type="evidence" value="ECO:0007669"/>
    <property type="project" value="InterPro"/>
</dbReference>
<dbReference type="Gene3D" id="1.10.10.60">
    <property type="entry name" value="Homeodomain-like"/>
    <property type="match status" value="1"/>
</dbReference>
<gene>
    <name evidence="5" type="ORF">HLH34_05415</name>
</gene>
<dbReference type="SMART" id="SM00342">
    <property type="entry name" value="HTH_ARAC"/>
    <property type="match status" value="1"/>
</dbReference>
<dbReference type="PROSITE" id="PS01124">
    <property type="entry name" value="HTH_ARAC_FAMILY_2"/>
    <property type="match status" value="1"/>
</dbReference>
<reference evidence="5 6" key="1">
    <citation type="submission" date="2020-04" db="EMBL/GenBank/DDBJ databases">
        <title>Description of novel Gluconacetobacter.</title>
        <authorList>
            <person name="Sombolestani A."/>
        </authorList>
    </citation>
    <scope>NUCLEOTIDE SEQUENCE [LARGE SCALE GENOMIC DNA]</scope>
    <source>
        <strain evidence="5 6">LMG 21311</strain>
    </source>
</reference>
<evidence type="ECO:0000313" key="6">
    <source>
        <dbReference type="Proteomes" id="UP000555756"/>
    </source>
</evidence>
<proteinExistence type="predicted"/>
<comment type="caution">
    <text evidence="5">The sequence shown here is derived from an EMBL/GenBank/DDBJ whole genome shotgun (WGS) entry which is preliminary data.</text>
</comment>
<evidence type="ECO:0000256" key="2">
    <source>
        <dbReference type="ARBA" id="ARBA00023125"/>
    </source>
</evidence>
<dbReference type="InterPro" id="IPR050204">
    <property type="entry name" value="AraC_XylS_family_regulators"/>
</dbReference>
<protein>
    <submittedName>
        <fullName evidence="5">Helix-turn-helix transcriptional regulator</fullName>
    </submittedName>
</protein>
<keyword evidence="2" id="KW-0238">DNA-binding</keyword>
<dbReference type="InterPro" id="IPR018060">
    <property type="entry name" value="HTH_AraC"/>
</dbReference>
<dbReference type="PANTHER" id="PTHR46796">
    <property type="entry name" value="HTH-TYPE TRANSCRIPTIONAL ACTIVATOR RHAS-RELATED"/>
    <property type="match status" value="1"/>
</dbReference>
<evidence type="ECO:0000313" key="5">
    <source>
        <dbReference type="EMBL" id="MBB2189402.1"/>
    </source>
</evidence>
<dbReference type="Pfam" id="PF12833">
    <property type="entry name" value="HTH_18"/>
    <property type="match status" value="1"/>
</dbReference>
<evidence type="ECO:0000256" key="3">
    <source>
        <dbReference type="ARBA" id="ARBA00023163"/>
    </source>
</evidence>
<dbReference type="GO" id="GO:0003700">
    <property type="term" value="F:DNA-binding transcription factor activity"/>
    <property type="evidence" value="ECO:0007669"/>
    <property type="project" value="InterPro"/>
</dbReference>
<accession>A0A7W4PCM8</accession>
<evidence type="ECO:0000256" key="1">
    <source>
        <dbReference type="ARBA" id="ARBA00023015"/>
    </source>
</evidence>
<dbReference type="SUPFAM" id="SSF46689">
    <property type="entry name" value="Homeodomain-like"/>
    <property type="match status" value="2"/>
</dbReference>
<keyword evidence="6" id="KW-1185">Reference proteome</keyword>
<organism evidence="5 6">
    <name type="scientific">Gluconacetobacter azotocaptans</name>
    <dbReference type="NCBI Taxonomy" id="142834"/>
    <lineage>
        <taxon>Bacteria</taxon>
        <taxon>Pseudomonadati</taxon>
        <taxon>Pseudomonadota</taxon>
        <taxon>Alphaproteobacteria</taxon>
        <taxon>Acetobacterales</taxon>
        <taxon>Acetobacteraceae</taxon>
        <taxon>Gluconacetobacter</taxon>
    </lineage>
</organism>
<dbReference type="AlphaFoldDB" id="A0A7W4PCM8"/>
<dbReference type="InterPro" id="IPR009057">
    <property type="entry name" value="Homeodomain-like_sf"/>
</dbReference>
<sequence length="319" mass="35709">MTSLSDLTVFRCLHDAGVALQASSQIGDGLAIAVWDRNEIAFTRYDNPNHHTLSLYLEHGEGFRKRLNDGWKCSNGAGDLCLMPARATSDWEVSGPIRMFHLYIAPHAFDRATCEMFDMDPARVSLREDAYFRHGPLEDVVRSAILPLQWSRPADRVAVGQAATGLMAYLLAHMTDRRPDLPRRGGLSMAAFRRVEALVDAHMDHPLSLDDLAGAAGLSSFHFARAFRQSRGETPHGFVTRRRIERAQTLLRRGWPPSRIAILCGFSSHSHLTARFRTHTGLTPTEYARHHGRTPIGFEDKGVVLDPPKDIALWKPQTL</sequence>
<dbReference type="RefSeq" id="WP_183118559.1">
    <property type="nucleotide sequence ID" value="NZ_JABEQF010000003.1"/>
</dbReference>
<dbReference type="PANTHER" id="PTHR46796:SF6">
    <property type="entry name" value="ARAC SUBFAMILY"/>
    <property type="match status" value="1"/>
</dbReference>
<dbReference type="EMBL" id="JABEQF010000003">
    <property type="protein sequence ID" value="MBB2189402.1"/>
    <property type="molecule type" value="Genomic_DNA"/>
</dbReference>